<gene>
    <name evidence="2" type="ORF">ACFO6S_09465</name>
</gene>
<accession>A0ABV9FUD3</accession>
<evidence type="ECO:0000313" key="2">
    <source>
        <dbReference type="EMBL" id="MFC4603909.1"/>
    </source>
</evidence>
<dbReference type="Proteomes" id="UP001595914">
    <property type="component" value="Unassembled WGS sequence"/>
</dbReference>
<keyword evidence="3" id="KW-1185">Reference proteome</keyword>
<dbReference type="EMBL" id="JBHSFO010000004">
    <property type="protein sequence ID" value="MFC4603909.1"/>
    <property type="molecule type" value="Genomic_DNA"/>
</dbReference>
<sequence length="40" mass="4265">MTTISVPSAQDGANTESSNLTTPEIKRRIALMFGDPVEVS</sequence>
<comment type="caution">
    <text evidence="2">The sequence shown here is derived from an EMBL/GenBank/DDBJ whole genome shotgun (WGS) entry which is preliminary data.</text>
</comment>
<protein>
    <submittedName>
        <fullName evidence="2">Uncharacterized protein</fullName>
    </submittedName>
</protein>
<proteinExistence type="predicted"/>
<dbReference type="RefSeq" id="WP_378416316.1">
    <property type="nucleotide sequence ID" value="NZ_JBHSFO010000004.1"/>
</dbReference>
<organism evidence="2 3">
    <name type="scientific">Rhodococcus kronopolitis</name>
    <dbReference type="NCBI Taxonomy" id="1460226"/>
    <lineage>
        <taxon>Bacteria</taxon>
        <taxon>Bacillati</taxon>
        <taxon>Actinomycetota</taxon>
        <taxon>Actinomycetes</taxon>
        <taxon>Mycobacteriales</taxon>
        <taxon>Nocardiaceae</taxon>
        <taxon>Rhodococcus</taxon>
    </lineage>
</organism>
<name>A0ABV9FUD3_9NOCA</name>
<feature type="region of interest" description="Disordered" evidence="1">
    <location>
        <begin position="1"/>
        <end position="21"/>
    </location>
</feature>
<reference evidence="3" key="1">
    <citation type="journal article" date="2019" name="Int. J. Syst. Evol. Microbiol.">
        <title>The Global Catalogue of Microorganisms (GCM) 10K type strain sequencing project: providing services to taxonomists for standard genome sequencing and annotation.</title>
        <authorList>
            <consortium name="The Broad Institute Genomics Platform"/>
            <consortium name="The Broad Institute Genome Sequencing Center for Infectious Disease"/>
            <person name="Wu L."/>
            <person name="Ma J."/>
        </authorList>
    </citation>
    <scope>NUCLEOTIDE SEQUENCE [LARGE SCALE GENOMIC DNA]</scope>
    <source>
        <strain evidence="3">CCUG 54520</strain>
    </source>
</reference>
<evidence type="ECO:0000256" key="1">
    <source>
        <dbReference type="SAM" id="MobiDB-lite"/>
    </source>
</evidence>
<evidence type="ECO:0000313" key="3">
    <source>
        <dbReference type="Proteomes" id="UP001595914"/>
    </source>
</evidence>